<dbReference type="Gene3D" id="3.30.479.30">
    <property type="entry name" value="Band 7 domain"/>
    <property type="match status" value="1"/>
</dbReference>
<dbReference type="Pfam" id="PF01145">
    <property type="entry name" value="Band_7"/>
    <property type="match status" value="1"/>
</dbReference>
<comment type="subcellular location">
    <subcellularLocation>
        <location evidence="1">Membrane</location>
    </subcellularLocation>
</comment>
<dbReference type="GO" id="GO:0005886">
    <property type="term" value="C:plasma membrane"/>
    <property type="evidence" value="ECO:0007669"/>
    <property type="project" value="InterPro"/>
</dbReference>
<dbReference type="InterPro" id="IPR018080">
    <property type="entry name" value="Band_7/stomatin-like_CS"/>
</dbReference>
<proteinExistence type="inferred from homology"/>
<sequence>MDILGALSLIVIVAIVLLFVIFSGLRVVQEYERGVIFVLGKLEGAKGPGLFWVWPFISRMIKVDLRVVTINVPPQEIITRDNVTVKVTAVIYFHVVNPEWAVTRVFNFVQATTQIGQTTLRNVLGQSELDELLAHRNKINQELQAIIDERTEAWGVKVTAVEIKDIELPSTMQRAMAKQAEAEREKRAKIIHAEGELQASTQLAQAAGIIGSEPNAMQLRYLQTLTEISVEKNSTIIFPLPMELVTPLMKTLNKLSGASEQSQPEEPMYALRPQQTPTVKQAPPVQQTRPVSPTQQATQPHPAIQPRQVPPSPRQ</sequence>
<keyword evidence="5" id="KW-0812">Transmembrane</keyword>
<evidence type="ECO:0000256" key="4">
    <source>
        <dbReference type="SAM" id="MobiDB-lite"/>
    </source>
</evidence>
<dbReference type="InterPro" id="IPR001107">
    <property type="entry name" value="Band_7"/>
</dbReference>
<dbReference type="EMBL" id="AP019376">
    <property type="protein sequence ID" value="BBH88193.1"/>
    <property type="molecule type" value="Genomic_DNA"/>
</dbReference>
<dbReference type="AlphaFoldDB" id="A0A455SIB6"/>
<reference evidence="7" key="1">
    <citation type="submission" date="2018-12" db="EMBL/GenBank/DDBJ databases">
        <title>Novel natural products biosynthetic potential of the class Ktedonobacteria.</title>
        <authorList>
            <person name="Zheng Y."/>
            <person name="Saitou A."/>
            <person name="Wang C.M."/>
            <person name="Toyoda A."/>
            <person name="Minakuchi Y."/>
            <person name="Sekiguchi Y."/>
            <person name="Ueda K."/>
            <person name="Takano H."/>
            <person name="Sakai Y."/>
            <person name="Yokota A."/>
            <person name="Yabe S."/>
        </authorList>
    </citation>
    <scope>NUCLEOTIDE SEQUENCE</scope>
    <source>
        <strain evidence="7">COM3</strain>
    </source>
</reference>
<feature type="domain" description="Band 7" evidence="6">
    <location>
        <begin position="23"/>
        <end position="180"/>
    </location>
</feature>
<dbReference type="GO" id="GO:0098552">
    <property type="term" value="C:side of membrane"/>
    <property type="evidence" value="ECO:0007669"/>
    <property type="project" value="UniProtKB-ARBA"/>
</dbReference>
<dbReference type="SUPFAM" id="SSF117892">
    <property type="entry name" value="Band 7/SPFH domain"/>
    <property type="match status" value="1"/>
</dbReference>
<dbReference type="CDD" id="cd08826">
    <property type="entry name" value="SPFH_eoslipins_u1"/>
    <property type="match status" value="1"/>
</dbReference>
<dbReference type="SMART" id="SM00244">
    <property type="entry name" value="PHB"/>
    <property type="match status" value="1"/>
</dbReference>
<dbReference type="InterPro" id="IPR043202">
    <property type="entry name" value="Band-7_stomatin-like"/>
</dbReference>
<gene>
    <name evidence="7" type="ORF">KTC_29440</name>
</gene>
<evidence type="ECO:0000256" key="3">
    <source>
        <dbReference type="ARBA" id="ARBA00023136"/>
    </source>
</evidence>
<evidence type="ECO:0000259" key="6">
    <source>
        <dbReference type="SMART" id="SM00244"/>
    </source>
</evidence>
<dbReference type="InterPro" id="IPR036013">
    <property type="entry name" value="Band_7/SPFH_dom_sf"/>
</dbReference>
<dbReference type="Gene3D" id="6.10.250.2090">
    <property type="match status" value="1"/>
</dbReference>
<organism evidence="7">
    <name type="scientific">Thermosporothrix sp. COM3</name>
    <dbReference type="NCBI Taxonomy" id="2490863"/>
    <lineage>
        <taxon>Bacteria</taxon>
        <taxon>Bacillati</taxon>
        <taxon>Chloroflexota</taxon>
        <taxon>Ktedonobacteria</taxon>
        <taxon>Ktedonobacterales</taxon>
        <taxon>Thermosporotrichaceae</taxon>
        <taxon>Thermosporothrix</taxon>
    </lineage>
</organism>
<dbReference type="PROSITE" id="PS01270">
    <property type="entry name" value="BAND_7"/>
    <property type="match status" value="1"/>
</dbReference>
<evidence type="ECO:0000256" key="2">
    <source>
        <dbReference type="ARBA" id="ARBA00008164"/>
    </source>
</evidence>
<keyword evidence="3 5" id="KW-0472">Membrane</keyword>
<evidence type="ECO:0000256" key="1">
    <source>
        <dbReference type="ARBA" id="ARBA00004370"/>
    </source>
</evidence>
<evidence type="ECO:0000313" key="7">
    <source>
        <dbReference type="EMBL" id="BBH88193.1"/>
    </source>
</evidence>
<comment type="similarity">
    <text evidence="2">Belongs to the band 7/mec-2 family.</text>
</comment>
<dbReference type="PANTHER" id="PTHR10264">
    <property type="entry name" value="BAND 7 PROTEIN-RELATED"/>
    <property type="match status" value="1"/>
</dbReference>
<dbReference type="InterPro" id="IPR001972">
    <property type="entry name" value="Stomatin_HflK_fam"/>
</dbReference>
<feature type="transmembrane region" description="Helical" evidence="5">
    <location>
        <begin position="6"/>
        <end position="28"/>
    </location>
</feature>
<protein>
    <submittedName>
        <fullName evidence="7">Membrane protein</fullName>
    </submittedName>
</protein>
<accession>A0A455SIB6</accession>
<name>A0A455SIB6_9CHLR</name>
<dbReference type="FunFam" id="3.30.479.30:FF:000004">
    <property type="entry name" value="Putative membrane protease family, stomatin"/>
    <property type="match status" value="1"/>
</dbReference>
<dbReference type="PRINTS" id="PR00721">
    <property type="entry name" value="STOMATIN"/>
</dbReference>
<feature type="region of interest" description="Disordered" evidence="4">
    <location>
        <begin position="256"/>
        <end position="315"/>
    </location>
</feature>
<keyword evidence="5" id="KW-1133">Transmembrane helix</keyword>
<evidence type="ECO:0000256" key="5">
    <source>
        <dbReference type="SAM" id="Phobius"/>
    </source>
</evidence>
<feature type="compositionally biased region" description="Polar residues" evidence="4">
    <location>
        <begin position="273"/>
        <end position="299"/>
    </location>
</feature>
<dbReference type="PANTHER" id="PTHR10264:SF19">
    <property type="entry name" value="AT06885P-RELATED"/>
    <property type="match status" value="1"/>
</dbReference>